<accession>A0A927IIP9</accession>
<evidence type="ECO:0000259" key="1">
    <source>
        <dbReference type="Pfam" id="PF02872"/>
    </source>
</evidence>
<dbReference type="InterPro" id="IPR036907">
    <property type="entry name" value="5'-Nucleotdase_C_sf"/>
</dbReference>
<dbReference type="RefSeq" id="WP_191618584.1">
    <property type="nucleotide sequence ID" value="NZ_JACYFG010000042.1"/>
</dbReference>
<dbReference type="PANTHER" id="PTHR11575">
    <property type="entry name" value="5'-NUCLEOTIDASE-RELATED"/>
    <property type="match status" value="1"/>
</dbReference>
<dbReference type="InterPro" id="IPR008334">
    <property type="entry name" value="5'-Nucleotdase_C"/>
</dbReference>
<reference evidence="2" key="1">
    <citation type="submission" date="2020-09" db="EMBL/GenBank/DDBJ databases">
        <title>Pelagicoccus enzymogenes sp. nov. with an EPS production, isolated from marine sediment.</title>
        <authorList>
            <person name="Feng X."/>
        </authorList>
    </citation>
    <scope>NUCLEOTIDE SEQUENCE</scope>
    <source>
        <strain evidence="2">NFK12</strain>
    </source>
</reference>
<dbReference type="Gene3D" id="3.90.780.10">
    <property type="entry name" value="5'-Nucleotidase, C-terminal domain"/>
    <property type="match status" value="1"/>
</dbReference>
<protein>
    <submittedName>
        <fullName evidence="2">5'-nucleotidase C-terminal domain-containing protein</fullName>
    </submittedName>
</protein>
<dbReference type="PANTHER" id="PTHR11575:SF24">
    <property type="entry name" value="5'-NUCLEOTIDASE"/>
    <property type="match status" value="1"/>
</dbReference>
<evidence type="ECO:0000313" key="3">
    <source>
        <dbReference type="Proteomes" id="UP000622317"/>
    </source>
</evidence>
<dbReference type="GO" id="GO:0009166">
    <property type="term" value="P:nucleotide catabolic process"/>
    <property type="evidence" value="ECO:0007669"/>
    <property type="project" value="InterPro"/>
</dbReference>
<dbReference type="Pfam" id="PF02872">
    <property type="entry name" value="5_nucleotid_C"/>
    <property type="match status" value="1"/>
</dbReference>
<comment type="caution">
    <text evidence="2">The sequence shown here is derived from an EMBL/GenBank/DDBJ whole genome shotgun (WGS) entry which is preliminary data.</text>
</comment>
<name>A0A927IIP9_9BACT</name>
<evidence type="ECO:0000313" key="2">
    <source>
        <dbReference type="EMBL" id="MBD5781486.1"/>
    </source>
</evidence>
<dbReference type="PRINTS" id="PR01607">
    <property type="entry name" value="APYRASEFAMLY"/>
</dbReference>
<dbReference type="Proteomes" id="UP000622317">
    <property type="component" value="Unassembled WGS sequence"/>
</dbReference>
<proteinExistence type="predicted"/>
<keyword evidence="3" id="KW-1185">Reference proteome</keyword>
<dbReference type="AlphaFoldDB" id="A0A927IIP9"/>
<dbReference type="InterPro" id="IPR006179">
    <property type="entry name" value="5_nucleotidase/apyrase"/>
</dbReference>
<dbReference type="GO" id="GO:0016787">
    <property type="term" value="F:hydrolase activity"/>
    <property type="evidence" value="ECO:0007669"/>
    <property type="project" value="InterPro"/>
</dbReference>
<sequence>MILRVLGTCLWGVVLSLYSWAEPVAELEFSAVRVDGSVRDDEGLAAYLAPYREGVEAFAAEVIGYAAEPLSRSRPECGLSNLVADSLRVVGAKEFGAEVDLSVTNFGGLRRDLPQGELTMGLITELSPFENYLTYLEVDGAFVQELARQAAGGVAVSGIKVTLDSEGRVLEALVNGEPIDARRRYRVVTIDYLVATYGALFREEWILEKRVSKNLIQRDAIVLHLSALAERGVRIFDAGEGRVRVVE</sequence>
<organism evidence="2 3">
    <name type="scientific">Pelagicoccus enzymogenes</name>
    <dbReference type="NCBI Taxonomy" id="2773457"/>
    <lineage>
        <taxon>Bacteria</taxon>
        <taxon>Pseudomonadati</taxon>
        <taxon>Verrucomicrobiota</taxon>
        <taxon>Opitutia</taxon>
        <taxon>Puniceicoccales</taxon>
        <taxon>Pelagicoccaceae</taxon>
        <taxon>Pelagicoccus</taxon>
    </lineage>
</organism>
<gene>
    <name evidence="2" type="ORF">IEN85_18440</name>
</gene>
<feature type="domain" description="5'-Nucleotidase C-terminal" evidence="1">
    <location>
        <begin position="62"/>
        <end position="194"/>
    </location>
</feature>
<dbReference type="EMBL" id="JACYFG010000042">
    <property type="protein sequence ID" value="MBD5781486.1"/>
    <property type="molecule type" value="Genomic_DNA"/>
</dbReference>
<dbReference type="SUPFAM" id="SSF55816">
    <property type="entry name" value="5'-nucleotidase (syn. UDP-sugar hydrolase), C-terminal domain"/>
    <property type="match status" value="1"/>
</dbReference>